<sequence length="2151" mass="225350">MTRAQLRRWLAERLAGICGLPVSEVDADRPLREYGLTSRDAVALVGELEDELDRELPTQLLWQHPTITALAAALVPGTEGETSISSSASAGEDRRPDAAEPIAVIGVGCRLPGGVRGPDELWRLLMAAESAISKVPDGRWEQFGHDSPEQAEALARTTRWGGFLDSVSAFDAEFFGITPREASAMDPQQRLLLEVAWEALEHAGIAPERLRGSPAGVFVGISGNEYGQLTFGDVSRIDAWSGTGSALSIAANRLSYVLDLRGPSVAVDSACSSSLVAVHLAIQSLRAGESEVALAAGANLLLSPGVTANFDQMGITSADGLCKPFDASADGIARAEGAGVVVLKPLSRAQRDGDRVLAVLRGSAVNSDGRSNGLTAPNPAAQQALLRAACAASGIEPSEVDYVEAHGTGTLLGDPIEAGALGAVLGEGRPADRPLLLGSVKSNLGHLEAAAGIAGLIKVVLALANRRIPASLHFTEPNPHIPFEDLRLSVVAEQQPWPGQGRVARAGISGFGFGGTNAHVVAEQAPVVPHEEPASGRPGQYLLAAPSPERLRVAAGRLADWLSDSGRLPLSDVEHSLARRAGGRHRVVVTAGDHDELVSGLRAFVAGVTVPGVAAGRAEQAGPVWVFSGQGSQWAGMGRRLLADEPAFAAAIDEVDVAMRAEGRSIRGVLESGVEPVGFAELQPVLFGIQVALAGLWRHYGAEPAAVIGHSVGEVAAAVVAGAISLADGARVAVRRSRLLATTAGEGAMALLELPAEEVADLLRYYPDVDLAVYNAPGQTVVSGAPDQIASLVETVGRRGLLAKAVNVDVASHSRIIAPVLPELGAALAGVVAREPAVPVYRTAVESGEPRFDADYWTANARNPVRFTQAIEQAIGDGFGTFVEISPHPVLRHAIAETAGERPVTVLGTLRRDEDERRQFHLNLGAALAAGDRRPRTAGRLLDPPTTPWQHREHWAPKLARPEVAGTHPLLGVHVELPDADTHLWQADLGTEHRPWLADHRVDGTAILAGACYVEMAYTAASTALGRPPELLELRGLTLHAPLPLTAHTRVTTTFTAADGRLAVHTRGEDGWILHCGVTVAEAAEAGPAPEPGCEPETPLAPAELYHRLRSLGVDYGPAFNGVLDVSTGEWCATATVAAPDGVPSAGFFVHPVVLDAGLQTFAAALSTVESGDAYLPMEFGRVRVFGDPRAAVTGQVSVDAPEPGAGGVLGGLRLLDADGHVVLEIADVFARRLSRKSVPLKESLLAHEWRPAERVERWPSGPVALLGGGARADEVMRVLTEAGIEASQVEGVAEGAGADHLVVLLDDEAAETPEAGLRAIGEAVEAIRALAGSGETPRLWLVTSSAAAVEPGEPGRPGLAAVRGLVRVAAFEHPALCATWLDVDTAEALLAELAGQANEDEVAWRGEQRYVARLAPASLSTAAEPVVRPDGGYVVTGGLGGLGLTLAARLAARGAAKIVLNGRSAPGPAARAVIEELTAAGTRIEVVLGDVAEPGVAERLLAAAGQDAVVRGVVHAAAVFDDRTVSLVDDGTLRKSWLPKAFGAWRLHEATVDSGLDWWLGFSSAAALHGLPGQPAYASANAYLDAVVAARRARGLPGATINWGTWAEVGAAAGLEVPWLTPIGPDEGLGLIEEVLSTGGGAFGALRLNAARLAAAFPDLVTVPFFGELLAGHAAAPAPSTGWPGLDAVRDRAPAEIRALAGEQLRARIASVMGMEPGGLADDVPLTGLGVDSLLAVRIGNGLQHDFGAVPPVSLLLRGATLADLREWLFGELGVAGAALPEQRRHAPVRVPPRDAAERLVVSVWAEVLGEPVGVTQGFGGDAAAAERVTELLSERTGRPLDRAELFERPTPELMADLVRDALAQTGPVRVLREGGTEAPVFFFHPGGGDTAVFRQLVDLLPGDVPAYGFDRVDGTGTVEDRVEAYLPRLRSVQPFGPYRLAGWSFGGFLAFEAAQRLTAAGERVELLAMVDPILPLPPETGLSEVDELERRFERFGEFLRTSYGRPVDLPYAELARLDDEGQADLLIETILAAGVIDSRVSGAILAHQRSSFLDARLLERYRPSAYPGRTVFYSAAEPVPGGLRDPRFDRTDPARGWDAVCGDLEVVTVPGHHLSVLDPPNVEVIAAHLTGALESAAARQRPVVARRRS</sequence>
<feature type="active site" description="Proton acceptor; for dehydratase activity" evidence="4">
    <location>
        <position position="1000"/>
    </location>
</feature>
<dbReference type="SUPFAM" id="SSF51735">
    <property type="entry name" value="NAD(P)-binding Rossmann-fold domains"/>
    <property type="match status" value="2"/>
</dbReference>
<evidence type="ECO:0000256" key="4">
    <source>
        <dbReference type="PROSITE-ProRule" id="PRU01363"/>
    </source>
</evidence>
<dbReference type="PROSITE" id="PS00606">
    <property type="entry name" value="KS3_1"/>
    <property type="match status" value="1"/>
</dbReference>
<dbReference type="Gene3D" id="3.10.129.110">
    <property type="entry name" value="Polyketide synthase dehydratase"/>
    <property type="match status" value="1"/>
</dbReference>
<dbReference type="RefSeq" id="WP_345390408.1">
    <property type="nucleotide sequence ID" value="NZ_BAABHG010000004.1"/>
</dbReference>
<dbReference type="Pfam" id="PF02801">
    <property type="entry name" value="Ketoacyl-synt_C"/>
    <property type="match status" value="1"/>
</dbReference>
<dbReference type="InterPro" id="IPR020841">
    <property type="entry name" value="PKS_Beta-ketoAc_synthase_dom"/>
</dbReference>
<proteinExistence type="predicted"/>
<dbReference type="SUPFAM" id="SSF47336">
    <property type="entry name" value="ACP-like"/>
    <property type="match status" value="3"/>
</dbReference>
<dbReference type="InterPro" id="IPR009081">
    <property type="entry name" value="PP-bd_ACP"/>
</dbReference>
<dbReference type="InterPro" id="IPR001227">
    <property type="entry name" value="Ac_transferase_dom_sf"/>
</dbReference>
<comment type="caution">
    <text evidence="8">The sequence shown here is derived from an EMBL/GenBank/DDBJ whole genome shotgun (WGS) entry which is preliminary data.</text>
</comment>
<name>A0ABW5GLH1_9PSEU</name>
<organism evidence="8 9">
    <name type="scientific">Amycolatopsis samaneae</name>
    <dbReference type="NCBI Taxonomy" id="664691"/>
    <lineage>
        <taxon>Bacteria</taxon>
        <taxon>Bacillati</taxon>
        <taxon>Actinomycetota</taxon>
        <taxon>Actinomycetes</taxon>
        <taxon>Pseudonocardiales</taxon>
        <taxon>Pseudonocardiaceae</taxon>
        <taxon>Amycolatopsis</taxon>
    </lineage>
</organism>
<dbReference type="Pfam" id="PF00109">
    <property type="entry name" value="ketoacyl-synt"/>
    <property type="match status" value="1"/>
</dbReference>
<reference evidence="9" key="1">
    <citation type="journal article" date="2019" name="Int. J. Syst. Evol. Microbiol.">
        <title>The Global Catalogue of Microorganisms (GCM) 10K type strain sequencing project: providing services to taxonomists for standard genome sequencing and annotation.</title>
        <authorList>
            <consortium name="The Broad Institute Genomics Platform"/>
            <consortium name="The Broad Institute Genome Sequencing Center for Infectious Disease"/>
            <person name="Wu L."/>
            <person name="Ma J."/>
        </authorList>
    </citation>
    <scope>NUCLEOTIDE SEQUENCE [LARGE SCALE GENOMIC DNA]</scope>
    <source>
        <strain evidence="9">CGMCC 4.7643</strain>
    </source>
</reference>
<feature type="region of interest" description="C-terminal hotdog fold" evidence="4">
    <location>
        <begin position="1097"/>
        <end position="1240"/>
    </location>
</feature>
<dbReference type="Pfam" id="PF16197">
    <property type="entry name" value="KAsynt_C_assoc"/>
    <property type="match status" value="1"/>
</dbReference>
<dbReference type="Gene3D" id="3.40.47.10">
    <property type="match status" value="1"/>
</dbReference>
<evidence type="ECO:0000313" key="8">
    <source>
        <dbReference type="EMBL" id="MFD2461698.1"/>
    </source>
</evidence>
<dbReference type="InterPro" id="IPR029058">
    <property type="entry name" value="AB_hydrolase_fold"/>
</dbReference>
<feature type="domain" description="Carrier" evidence="5">
    <location>
        <begin position="1"/>
        <end position="78"/>
    </location>
</feature>
<evidence type="ECO:0000313" key="9">
    <source>
        <dbReference type="Proteomes" id="UP001597419"/>
    </source>
</evidence>
<evidence type="ECO:0000259" key="5">
    <source>
        <dbReference type="PROSITE" id="PS50075"/>
    </source>
</evidence>
<keyword evidence="1" id="KW-0596">Phosphopantetheine</keyword>
<evidence type="ECO:0000259" key="6">
    <source>
        <dbReference type="PROSITE" id="PS52004"/>
    </source>
</evidence>
<dbReference type="InterPro" id="IPR020807">
    <property type="entry name" value="PKS_DH"/>
</dbReference>
<dbReference type="EMBL" id="JBHUKU010000014">
    <property type="protein sequence ID" value="MFD2461698.1"/>
    <property type="molecule type" value="Genomic_DNA"/>
</dbReference>
<evidence type="ECO:0000256" key="1">
    <source>
        <dbReference type="ARBA" id="ARBA00022450"/>
    </source>
</evidence>
<evidence type="ECO:0000256" key="3">
    <source>
        <dbReference type="ARBA" id="ARBA00022679"/>
    </source>
</evidence>
<protein>
    <submittedName>
        <fullName evidence="8">Beta-ketoacyl synthase N-terminal-like domain-containing protein</fullName>
    </submittedName>
</protein>
<dbReference type="InterPro" id="IPR050091">
    <property type="entry name" value="PKS_NRPS_Biosynth_Enz"/>
</dbReference>
<dbReference type="Proteomes" id="UP001597419">
    <property type="component" value="Unassembled WGS sequence"/>
</dbReference>
<gene>
    <name evidence="8" type="ORF">ACFSYJ_24035</name>
</gene>
<dbReference type="InterPro" id="IPR032821">
    <property type="entry name" value="PKS_assoc"/>
</dbReference>
<dbReference type="SUPFAM" id="SSF52151">
    <property type="entry name" value="FabD/lysophospholipase-like"/>
    <property type="match status" value="1"/>
</dbReference>
<evidence type="ECO:0000259" key="7">
    <source>
        <dbReference type="PROSITE" id="PS52019"/>
    </source>
</evidence>
<dbReference type="InterPro" id="IPR049551">
    <property type="entry name" value="PKS_DH_C"/>
</dbReference>
<dbReference type="InterPro" id="IPR049900">
    <property type="entry name" value="PKS_mFAS_DH"/>
</dbReference>
<dbReference type="SUPFAM" id="SSF55048">
    <property type="entry name" value="Probable ACP-binding domain of malonyl-CoA ACP transacylase"/>
    <property type="match status" value="1"/>
</dbReference>
<dbReference type="InterPro" id="IPR057326">
    <property type="entry name" value="KR_dom"/>
</dbReference>
<dbReference type="PANTHER" id="PTHR43775">
    <property type="entry name" value="FATTY ACID SYNTHASE"/>
    <property type="match status" value="1"/>
</dbReference>
<dbReference type="Pfam" id="PF08659">
    <property type="entry name" value="KR"/>
    <property type="match status" value="1"/>
</dbReference>
<dbReference type="SUPFAM" id="SSF53901">
    <property type="entry name" value="Thiolase-like"/>
    <property type="match status" value="1"/>
</dbReference>
<accession>A0ABW5GLH1</accession>
<dbReference type="SMART" id="SM00826">
    <property type="entry name" value="PKS_DH"/>
    <property type="match status" value="1"/>
</dbReference>
<dbReference type="PROSITE" id="PS50075">
    <property type="entry name" value="CARRIER"/>
    <property type="match status" value="2"/>
</dbReference>
<feature type="domain" description="Ketosynthase family 3 (KS3)" evidence="6">
    <location>
        <begin position="99"/>
        <end position="524"/>
    </location>
</feature>
<dbReference type="PROSITE" id="PS52019">
    <property type="entry name" value="PKS_MFAS_DH"/>
    <property type="match status" value="1"/>
</dbReference>
<dbReference type="PROSITE" id="PS00012">
    <property type="entry name" value="PHOSPHOPANTETHEINE"/>
    <property type="match status" value="1"/>
</dbReference>
<dbReference type="InterPro" id="IPR036291">
    <property type="entry name" value="NAD(P)-bd_dom_sf"/>
</dbReference>
<dbReference type="InterPro" id="IPR049552">
    <property type="entry name" value="PKS_DH_N"/>
</dbReference>
<dbReference type="InterPro" id="IPR018201">
    <property type="entry name" value="Ketoacyl_synth_AS"/>
</dbReference>
<dbReference type="InterPro" id="IPR036736">
    <property type="entry name" value="ACP-like_sf"/>
</dbReference>
<dbReference type="InterPro" id="IPR020806">
    <property type="entry name" value="PKS_PP-bd"/>
</dbReference>
<dbReference type="InterPro" id="IPR016039">
    <property type="entry name" value="Thiolase-like"/>
</dbReference>
<feature type="region of interest" description="N-terminal hotdog fold" evidence="4">
    <location>
        <begin position="968"/>
        <end position="1087"/>
    </location>
</feature>
<dbReference type="PANTHER" id="PTHR43775:SF37">
    <property type="entry name" value="SI:DKEY-61P9.11"/>
    <property type="match status" value="1"/>
</dbReference>
<keyword evidence="3" id="KW-0808">Transferase</keyword>
<dbReference type="PROSITE" id="PS52004">
    <property type="entry name" value="KS3_2"/>
    <property type="match status" value="1"/>
</dbReference>
<dbReference type="Gene3D" id="3.40.50.720">
    <property type="entry name" value="NAD(P)-binding Rossmann-like Domain"/>
    <property type="match status" value="1"/>
</dbReference>
<dbReference type="InterPro" id="IPR014043">
    <property type="entry name" value="Acyl_transferase_dom"/>
</dbReference>
<dbReference type="SMART" id="SM00825">
    <property type="entry name" value="PKS_KS"/>
    <property type="match status" value="1"/>
</dbReference>
<dbReference type="Gene3D" id="3.40.50.1820">
    <property type="entry name" value="alpha/beta hydrolase"/>
    <property type="match status" value="1"/>
</dbReference>
<dbReference type="CDD" id="cd00833">
    <property type="entry name" value="PKS"/>
    <property type="match status" value="1"/>
</dbReference>
<dbReference type="SMART" id="SM00822">
    <property type="entry name" value="PKS_KR"/>
    <property type="match status" value="1"/>
</dbReference>
<keyword evidence="9" id="KW-1185">Reference proteome</keyword>
<dbReference type="Pfam" id="PF00975">
    <property type="entry name" value="Thioesterase"/>
    <property type="match status" value="1"/>
</dbReference>
<dbReference type="SMART" id="SM00827">
    <property type="entry name" value="PKS_AT"/>
    <property type="match status" value="1"/>
</dbReference>
<dbReference type="InterPro" id="IPR014030">
    <property type="entry name" value="Ketoacyl_synth_N"/>
</dbReference>
<dbReference type="Gene3D" id="3.40.366.10">
    <property type="entry name" value="Malonyl-Coenzyme A Acyl Carrier Protein, domain 2"/>
    <property type="match status" value="1"/>
</dbReference>
<dbReference type="InterPro" id="IPR013968">
    <property type="entry name" value="PKS_KR"/>
</dbReference>
<dbReference type="InterPro" id="IPR006162">
    <property type="entry name" value="Ppantetheine_attach_site"/>
</dbReference>
<feature type="domain" description="Carrier" evidence="5">
    <location>
        <begin position="1697"/>
        <end position="1774"/>
    </location>
</feature>
<dbReference type="Pfam" id="PF00698">
    <property type="entry name" value="Acyl_transf_1"/>
    <property type="match status" value="1"/>
</dbReference>
<dbReference type="InterPro" id="IPR014031">
    <property type="entry name" value="Ketoacyl_synth_C"/>
</dbReference>
<feature type="active site" description="Proton donor; for dehydratase activity" evidence="4">
    <location>
        <position position="1156"/>
    </location>
</feature>
<dbReference type="InterPro" id="IPR042104">
    <property type="entry name" value="PKS_dehydratase_sf"/>
</dbReference>
<dbReference type="InterPro" id="IPR016035">
    <property type="entry name" value="Acyl_Trfase/lysoPLipase"/>
</dbReference>
<dbReference type="SUPFAM" id="SSF53474">
    <property type="entry name" value="alpha/beta-Hydrolases"/>
    <property type="match status" value="1"/>
</dbReference>
<dbReference type="InterPro" id="IPR016036">
    <property type="entry name" value="Malonyl_transacylase_ACP-bd"/>
</dbReference>
<dbReference type="Pfam" id="PF00550">
    <property type="entry name" value="PP-binding"/>
    <property type="match status" value="2"/>
</dbReference>
<dbReference type="Pfam" id="PF14765">
    <property type="entry name" value="PS-DH"/>
    <property type="match status" value="1"/>
</dbReference>
<feature type="domain" description="PKS/mFAS DH" evidence="7">
    <location>
        <begin position="968"/>
        <end position="1240"/>
    </location>
</feature>
<dbReference type="SMART" id="SM00823">
    <property type="entry name" value="PKS_PP"/>
    <property type="match status" value="3"/>
</dbReference>
<dbReference type="Gene3D" id="1.10.1200.10">
    <property type="entry name" value="ACP-like"/>
    <property type="match status" value="3"/>
</dbReference>
<evidence type="ECO:0000256" key="2">
    <source>
        <dbReference type="ARBA" id="ARBA00022553"/>
    </source>
</evidence>
<dbReference type="InterPro" id="IPR001031">
    <property type="entry name" value="Thioesterase"/>
</dbReference>
<keyword evidence="2" id="KW-0597">Phosphoprotein</keyword>
<dbReference type="Pfam" id="PF21089">
    <property type="entry name" value="PKS_DH_N"/>
    <property type="match status" value="1"/>
</dbReference>
<dbReference type="Gene3D" id="3.30.70.250">
    <property type="entry name" value="Malonyl-CoA ACP transacylase, ACP-binding"/>
    <property type="match status" value="1"/>
</dbReference>